<dbReference type="Proteomes" id="UP000051717">
    <property type="component" value="Unassembled WGS sequence"/>
</dbReference>
<organism evidence="1 2">
    <name type="scientific">candidate division TA06 bacterium SM23_40</name>
    <dbReference type="NCBI Taxonomy" id="1703774"/>
    <lineage>
        <taxon>Bacteria</taxon>
        <taxon>Bacteria division TA06</taxon>
    </lineage>
</organism>
<name>A0A0S8G5E0_UNCT6</name>
<dbReference type="AlphaFoldDB" id="A0A0S8G5E0"/>
<reference evidence="1 2" key="1">
    <citation type="journal article" date="2015" name="Microbiome">
        <title>Genomic resolution of linkages in carbon, nitrogen, and sulfur cycling among widespread estuary sediment bacteria.</title>
        <authorList>
            <person name="Baker B.J."/>
            <person name="Lazar C.S."/>
            <person name="Teske A.P."/>
            <person name="Dick G.J."/>
        </authorList>
    </citation>
    <scope>NUCLEOTIDE SEQUENCE [LARGE SCALE GENOMIC DNA]</scope>
    <source>
        <strain evidence="1">SM23_40</strain>
    </source>
</reference>
<proteinExistence type="predicted"/>
<dbReference type="EMBL" id="LJUI01000083">
    <property type="protein sequence ID" value="KPK68264.1"/>
    <property type="molecule type" value="Genomic_DNA"/>
</dbReference>
<gene>
    <name evidence="1" type="ORF">AMJ82_08675</name>
</gene>
<evidence type="ECO:0000313" key="2">
    <source>
        <dbReference type="Proteomes" id="UP000051717"/>
    </source>
</evidence>
<evidence type="ECO:0008006" key="3">
    <source>
        <dbReference type="Google" id="ProtNLM"/>
    </source>
</evidence>
<protein>
    <recommendedName>
        <fullName evidence="3">Porin domain-containing protein</fullName>
    </recommendedName>
</protein>
<accession>A0A0S8G5E0</accession>
<comment type="caution">
    <text evidence="1">The sequence shown here is derived from an EMBL/GenBank/DDBJ whole genome shotgun (WGS) entry which is preliminary data.</text>
</comment>
<evidence type="ECO:0000313" key="1">
    <source>
        <dbReference type="EMBL" id="KPK68264.1"/>
    </source>
</evidence>
<sequence length="391" mass="44271">MGLESMCRLVVTVTLATLLLLPRAWGIGPELSGYYQYQLRAGAIDREAYVQDYNRLRLDISAQAGERASFRGDYVYQTFNGRTALPLDELLPPAIFEQLPPDAPSAYEFENEHYLDNAFLSFYAGRFMIRVGKQQLPWGTGYAWNPTDLFNVKSLVEPTYEKRGVDAGAIEIPFHTAGSIRAVFAPHGTIEQTARLLRIGEHFGRYDISATIGQLHEERRNFLTGTTSAERRRLLGGDFAGELFGLGVWGEGAYNDWERSDDYAQLVLGVDYTLENGTYLLGEYYWSERGRLRREDYTVQEWLELLFGGRKSLARNYLFLYTSYPLTELIDLSAYGVGNLDDRSLVLIPSLSYNIAENVDLLFNLNLFSGDEASEFGSADHLGFLRVTAYF</sequence>